<protein>
    <recommendedName>
        <fullName evidence="3">Transposase</fullName>
    </recommendedName>
</protein>
<organism evidence="1 2">
    <name type="scientific">Lactobacillus iners LactinV 01V1-a</name>
    <dbReference type="NCBI Taxonomy" id="879297"/>
    <lineage>
        <taxon>Bacteria</taxon>
        <taxon>Bacillati</taxon>
        <taxon>Bacillota</taxon>
        <taxon>Bacilli</taxon>
        <taxon>Lactobacillales</taxon>
        <taxon>Lactobacillaceae</taxon>
        <taxon>Lactobacillus</taxon>
    </lineage>
</organism>
<evidence type="ECO:0000313" key="1">
    <source>
        <dbReference type="EMBL" id="EFO71365.1"/>
    </source>
</evidence>
<dbReference type="AlphaFoldDB" id="E1NRD5"/>
<name>E1NRD5_9LACO</name>
<reference evidence="1 2" key="1">
    <citation type="submission" date="2010-09" db="EMBL/GenBank/DDBJ databases">
        <authorList>
            <person name="Durkin A.S."/>
            <person name="Madupu R."/>
            <person name="Torralba M."/>
            <person name="Gillis M."/>
            <person name="Methe B."/>
            <person name="Sutton G."/>
            <person name="Nelson K.E."/>
        </authorList>
    </citation>
    <scope>NUCLEOTIDE SEQUENCE [LARGE SCALE GENOMIC DNA]</scope>
    <source>
        <strain evidence="1 2">LactinV 01V1-a</strain>
    </source>
</reference>
<accession>E1NRD5</accession>
<gene>
    <name evidence="1" type="ORF">HMPREF9211_0182</name>
</gene>
<dbReference type="EMBL" id="AEHQ01000007">
    <property type="protein sequence ID" value="EFO71365.1"/>
    <property type="molecule type" value="Genomic_DNA"/>
</dbReference>
<evidence type="ECO:0000313" key="2">
    <source>
        <dbReference type="Proteomes" id="UP000003648"/>
    </source>
</evidence>
<sequence length="39" mass="4655">MEGRFFMAKYSFEFKKKIVLDYLDGKGGAQYLSKRKFLL</sequence>
<proteinExistence type="predicted"/>
<evidence type="ECO:0008006" key="3">
    <source>
        <dbReference type="Google" id="ProtNLM"/>
    </source>
</evidence>
<dbReference type="Proteomes" id="UP000003648">
    <property type="component" value="Unassembled WGS sequence"/>
</dbReference>
<comment type="caution">
    <text evidence="1">The sequence shown here is derived from an EMBL/GenBank/DDBJ whole genome shotgun (WGS) entry which is preliminary data.</text>
</comment>